<dbReference type="EMBL" id="WUUT01000003">
    <property type="protein sequence ID" value="MXR51891.1"/>
    <property type="molecule type" value="Genomic_DNA"/>
</dbReference>
<evidence type="ECO:0000313" key="2">
    <source>
        <dbReference type="EMBL" id="MXR51891.1"/>
    </source>
</evidence>
<keyword evidence="1" id="KW-1133">Transmembrane helix</keyword>
<keyword evidence="3" id="KW-1185">Reference proteome</keyword>
<feature type="transmembrane region" description="Helical" evidence="1">
    <location>
        <begin position="155"/>
        <end position="172"/>
    </location>
</feature>
<feature type="transmembrane region" description="Helical" evidence="1">
    <location>
        <begin position="98"/>
        <end position="119"/>
    </location>
</feature>
<name>A0A6B0T9H0_9EURY</name>
<dbReference type="Proteomes" id="UP000466535">
    <property type="component" value="Unassembled WGS sequence"/>
</dbReference>
<evidence type="ECO:0000313" key="3">
    <source>
        <dbReference type="Proteomes" id="UP000466535"/>
    </source>
</evidence>
<dbReference type="RefSeq" id="WP_159764015.1">
    <property type="nucleotide sequence ID" value="NZ_WUUT01000003.1"/>
</dbReference>
<dbReference type="AlphaFoldDB" id="A0A6B0T9H0"/>
<evidence type="ECO:0000256" key="1">
    <source>
        <dbReference type="SAM" id="Phobius"/>
    </source>
</evidence>
<feature type="transmembrane region" description="Helical" evidence="1">
    <location>
        <begin position="65"/>
        <end position="86"/>
    </location>
</feature>
<proteinExistence type="predicted"/>
<keyword evidence="1" id="KW-0472">Membrane</keyword>
<protein>
    <submittedName>
        <fullName evidence="2">Uncharacterized protein</fullName>
    </submittedName>
</protein>
<gene>
    <name evidence="2" type="ORF">GRX03_09775</name>
</gene>
<organism evidence="2 3">
    <name type="scientific">Halovenus carboxidivorans</name>
    <dbReference type="NCBI Taxonomy" id="2692199"/>
    <lineage>
        <taxon>Archaea</taxon>
        <taxon>Methanobacteriati</taxon>
        <taxon>Methanobacteriota</taxon>
        <taxon>Stenosarchaea group</taxon>
        <taxon>Halobacteria</taxon>
        <taxon>Halobacteriales</taxon>
        <taxon>Haloarculaceae</taxon>
        <taxon>Halovenus</taxon>
    </lineage>
</organism>
<keyword evidence="1" id="KW-0812">Transmembrane</keyword>
<feature type="transmembrane region" description="Helical" evidence="1">
    <location>
        <begin position="178"/>
        <end position="198"/>
    </location>
</feature>
<feature type="transmembrane region" description="Helical" evidence="1">
    <location>
        <begin position="41"/>
        <end position="59"/>
    </location>
</feature>
<feature type="transmembrane region" description="Helical" evidence="1">
    <location>
        <begin position="12"/>
        <end position="34"/>
    </location>
</feature>
<comment type="caution">
    <text evidence="2">The sequence shown here is derived from an EMBL/GenBank/DDBJ whole genome shotgun (WGS) entry which is preliminary data.</text>
</comment>
<reference evidence="2 3" key="1">
    <citation type="submission" date="2019-12" db="EMBL/GenBank/DDBJ databases">
        <title>Isolation and characterization of three novel carbon monoxide-oxidizing members of Halobacteria from salione crusts and soils.</title>
        <authorList>
            <person name="Myers M.R."/>
            <person name="King G.M."/>
        </authorList>
    </citation>
    <scope>NUCLEOTIDE SEQUENCE [LARGE SCALE GENOMIC DNA]</scope>
    <source>
        <strain evidence="2 3">WSH3</strain>
    </source>
</reference>
<sequence length="206" mass="21100">MIAGLASTSRPGPGFVVVLVAASVVTVAAALVAWRYRQRGTVVAFCLLGAVGVVGQVAIVRTDPLSRLGFVLGTTGGWLWYLGWLAAGRGRAQAERGVAVGGLLWVAGAVTVTISLAGVGWPVQLSLAGGALAGVVTAAYSRLRADGWRQPGIDSVMIGAAFVGPAVVGRAFGTEVVFVLSLLWTVLGVLGWYLAGLFGSSKYRSD</sequence>
<accession>A0A6B0T9H0</accession>